<protein>
    <submittedName>
        <fullName evidence="3">Kinase-like domain-containing protein</fullName>
    </submittedName>
</protein>
<proteinExistence type="predicted"/>
<keyword evidence="4" id="KW-1185">Reference proteome</keyword>
<feature type="compositionally biased region" description="Basic and acidic residues" evidence="1">
    <location>
        <begin position="315"/>
        <end position="338"/>
    </location>
</feature>
<dbReference type="Gene3D" id="1.10.510.10">
    <property type="entry name" value="Transferase(Phosphotransferase) domain 1"/>
    <property type="match status" value="1"/>
</dbReference>
<reference evidence="3" key="1">
    <citation type="submission" date="2023-06" db="EMBL/GenBank/DDBJ databases">
        <title>Genome-scale phylogeny and comparative genomics of the fungal order Sordariales.</title>
        <authorList>
            <consortium name="Lawrence Berkeley National Laboratory"/>
            <person name="Hensen N."/>
            <person name="Bonometti L."/>
            <person name="Westerberg I."/>
            <person name="Brannstrom I.O."/>
            <person name="Guillou S."/>
            <person name="Cros-Aarteil S."/>
            <person name="Calhoun S."/>
            <person name="Haridas S."/>
            <person name="Kuo A."/>
            <person name="Mondo S."/>
            <person name="Pangilinan J."/>
            <person name="Riley R."/>
            <person name="Labutti K."/>
            <person name="Andreopoulos B."/>
            <person name="Lipzen A."/>
            <person name="Chen C."/>
            <person name="Yanf M."/>
            <person name="Daum C."/>
            <person name="Ng V."/>
            <person name="Clum A."/>
            <person name="Steindorff A."/>
            <person name="Ohm R."/>
            <person name="Martin F."/>
            <person name="Silar P."/>
            <person name="Natvig D."/>
            <person name="Lalanne C."/>
            <person name="Gautier V."/>
            <person name="Ament-Velasquez S.L."/>
            <person name="Kruys A."/>
            <person name="Hutchinson M.I."/>
            <person name="Powell A.J."/>
            <person name="Barry K."/>
            <person name="Miller A.N."/>
            <person name="Grigoriev I.V."/>
            <person name="Debuchy R."/>
            <person name="Gladieux P."/>
            <person name="Thoren M.H."/>
            <person name="Johannesson H."/>
        </authorList>
    </citation>
    <scope>NUCLEOTIDE SEQUENCE</scope>
    <source>
        <strain evidence="3">SMH2532-1</strain>
    </source>
</reference>
<dbReference type="PROSITE" id="PS50011">
    <property type="entry name" value="PROTEIN_KINASE_DOM"/>
    <property type="match status" value="1"/>
</dbReference>
<evidence type="ECO:0000259" key="2">
    <source>
        <dbReference type="PROSITE" id="PS50011"/>
    </source>
</evidence>
<evidence type="ECO:0000313" key="3">
    <source>
        <dbReference type="EMBL" id="KAK0655469.1"/>
    </source>
</evidence>
<dbReference type="SUPFAM" id="SSF56112">
    <property type="entry name" value="Protein kinase-like (PK-like)"/>
    <property type="match status" value="1"/>
</dbReference>
<keyword evidence="3" id="KW-0808">Transferase</keyword>
<dbReference type="InterPro" id="IPR011009">
    <property type="entry name" value="Kinase-like_dom_sf"/>
</dbReference>
<dbReference type="PANTHER" id="PTHR44167:SF24">
    <property type="entry name" value="SERINE_THREONINE-PROTEIN KINASE CHK2"/>
    <property type="match status" value="1"/>
</dbReference>
<gene>
    <name evidence="3" type="ORF">B0T16DRAFT_318087</name>
</gene>
<dbReference type="PROSITE" id="PS00108">
    <property type="entry name" value="PROTEIN_KINASE_ST"/>
    <property type="match status" value="1"/>
</dbReference>
<dbReference type="AlphaFoldDB" id="A0AA39YMV9"/>
<sequence>MARLLSADAVLLGRLSSYTIGKELHRAADEGAVYLARNRSGEKCIVKSIRGHWRLRNEADILKRYQPETPFLRPLVDDIHDPADPPSIVLRYLDSDVLTESNKKRLSRPEIKQVARCVLEVLRLLHKDGMVHTDVKLDNIFVNRGQGDQRFSDIQLGDCGGVVSQDSSFAKEGHVIGAAFTRSPEATFQLPWSTATDIWSFGTAMLSLVFGGGYHLFNPKIEKVEPGSDEYEFTVLKRMHRFFGPYPQSYQDFQDEDTMTIINFINAQGPPAKPFHRVGPREVPPADMEFLLKIMKLDPRDRPTAEELLADVWFHEESQDTREPLPGEQLRPEAKQHGMEGPGA</sequence>
<dbReference type="GO" id="GO:0004674">
    <property type="term" value="F:protein serine/threonine kinase activity"/>
    <property type="evidence" value="ECO:0007669"/>
    <property type="project" value="TreeGrafter"/>
</dbReference>
<keyword evidence="3" id="KW-0418">Kinase</keyword>
<evidence type="ECO:0000256" key="1">
    <source>
        <dbReference type="SAM" id="MobiDB-lite"/>
    </source>
</evidence>
<dbReference type="EMBL" id="JAULSV010000001">
    <property type="protein sequence ID" value="KAK0655469.1"/>
    <property type="molecule type" value="Genomic_DNA"/>
</dbReference>
<dbReference type="Proteomes" id="UP001174936">
    <property type="component" value="Unassembled WGS sequence"/>
</dbReference>
<name>A0AA39YMV9_9PEZI</name>
<dbReference type="GO" id="GO:0005634">
    <property type="term" value="C:nucleus"/>
    <property type="evidence" value="ECO:0007669"/>
    <property type="project" value="TreeGrafter"/>
</dbReference>
<dbReference type="SMART" id="SM00220">
    <property type="entry name" value="S_TKc"/>
    <property type="match status" value="1"/>
</dbReference>
<dbReference type="PANTHER" id="PTHR44167">
    <property type="entry name" value="OVARIAN-SPECIFIC SERINE/THREONINE-PROTEIN KINASE LOK-RELATED"/>
    <property type="match status" value="1"/>
</dbReference>
<evidence type="ECO:0000313" key="4">
    <source>
        <dbReference type="Proteomes" id="UP001174936"/>
    </source>
</evidence>
<accession>A0AA39YMV9</accession>
<dbReference type="InterPro" id="IPR008271">
    <property type="entry name" value="Ser/Thr_kinase_AS"/>
</dbReference>
<dbReference type="InterPro" id="IPR000719">
    <property type="entry name" value="Prot_kinase_dom"/>
</dbReference>
<dbReference type="Pfam" id="PF00069">
    <property type="entry name" value="Pkinase"/>
    <property type="match status" value="1"/>
</dbReference>
<organism evidence="3 4">
    <name type="scientific">Cercophora newfieldiana</name>
    <dbReference type="NCBI Taxonomy" id="92897"/>
    <lineage>
        <taxon>Eukaryota</taxon>
        <taxon>Fungi</taxon>
        <taxon>Dikarya</taxon>
        <taxon>Ascomycota</taxon>
        <taxon>Pezizomycotina</taxon>
        <taxon>Sordariomycetes</taxon>
        <taxon>Sordariomycetidae</taxon>
        <taxon>Sordariales</taxon>
        <taxon>Lasiosphaeriaceae</taxon>
        <taxon>Cercophora</taxon>
    </lineage>
</organism>
<feature type="region of interest" description="Disordered" evidence="1">
    <location>
        <begin position="315"/>
        <end position="344"/>
    </location>
</feature>
<dbReference type="GO" id="GO:0044773">
    <property type="term" value="P:mitotic DNA damage checkpoint signaling"/>
    <property type="evidence" value="ECO:0007669"/>
    <property type="project" value="TreeGrafter"/>
</dbReference>
<feature type="domain" description="Protein kinase" evidence="2">
    <location>
        <begin position="19"/>
        <end position="314"/>
    </location>
</feature>
<dbReference type="GO" id="GO:0005524">
    <property type="term" value="F:ATP binding"/>
    <property type="evidence" value="ECO:0007669"/>
    <property type="project" value="InterPro"/>
</dbReference>
<comment type="caution">
    <text evidence="3">The sequence shown here is derived from an EMBL/GenBank/DDBJ whole genome shotgun (WGS) entry which is preliminary data.</text>
</comment>